<evidence type="ECO:0000313" key="3">
    <source>
        <dbReference type="Proteomes" id="UP000830542"/>
    </source>
</evidence>
<reference evidence="1" key="3">
    <citation type="submission" date="2023-12" db="EMBL/GenBank/DDBJ databases">
        <authorList>
            <person name="Sun Q."/>
            <person name="Inoue M."/>
        </authorList>
    </citation>
    <scope>NUCLEOTIDE SEQUENCE</scope>
    <source>
        <strain evidence="1">JCM 12289</strain>
    </source>
</reference>
<dbReference type="GeneID" id="71763308"/>
<dbReference type="AlphaFoldDB" id="A0AAV3SCI4"/>
<evidence type="ECO:0000313" key="4">
    <source>
        <dbReference type="Proteomes" id="UP001500962"/>
    </source>
</evidence>
<dbReference type="RefSeq" id="WP_244705519.1">
    <property type="nucleotide sequence ID" value="NZ_BAAADN010000005.1"/>
</dbReference>
<geneLocation type="plasmid" evidence="2 3">
    <name>unnamed1</name>
</geneLocation>
<proteinExistence type="predicted"/>
<dbReference type="EMBL" id="CP095006">
    <property type="protein sequence ID" value="UOO96625.1"/>
    <property type="molecule type" value="Genomic_DNA"/>
</dbReference>
<accession>A0AAV3SCI4</accession>
<reference evidence="1" key="1">
    <citation type="journal article" date="2014" name="Int. J. Syst. Evol. Microbiol.">
        <title>Complete genome sequence of Corynebacterium casei LMG S-19264T (=DSM 44701T), isolated from a smear-ripened cheese.</title>
        <authorList>
            <consortium name="US DOE Joint Genome Institute (JGI-PGF)"/>
            <person name="Walter F."/>
            <person name="Albersmeier A."/>
            <person name="Kalinowski J."/>
            <person name="Ruckert C."/>
        </authorList>
    </citation>
    <scope>NUCLEOTIDE SEQUENCE</scope>
    <source>
        <strain evidence="1">JCM 12289</strain>
    </source>
</reference>
<reference evidence="2" key="2">
    <citation type="submission" date="2022-04" db="EMBL/GenBank/DDBJ databases">
        <title>Sequencing and genomic assembly of Halococcus dombrowskii.</title>
        <authorList>
            <person name="Lim S.W."/>
            <person name="MacLea K.S."/>
        </authorList>
    </citation>
    <scope>NUCLEOTIDE SEQUENCE</scope>
    <source>
        <strain evidence="2">H4</strain>
        <plasmid evidence="2">unnamed1</plasmid>
    </source>
</reference>
<name>A0AAV3SCI4_HALDO</name>
<keyword evidence="2" id="KW-0614">Plasmid</keyword>
<evidence type="ECO:0000313" key="2">
    <source>
        <dbReference type="EMBL" id="UOO96625.1"/>
    </source>
</evidence>
<sequence length="74" mass="8286">MSEPTDTSAESIPTVVFNAAVENAAIDDRFIILCTDGDIEYAQTREEAEQVAQEMRAMREFFAGPSHETEIFEL</sequence>
<protein>
    <submittedName>
        <fullName evidence="1">Uncharacterized protein</fullName>
    </submittedName>
</protein>
<dbReference type="EMBL" id="BAAADN010000005">
    <property type="protein sequence ID" value="GAA0451410.1"/>
    <property type="molecule type" value="Genomic_DNA"/>
</dbReference>
<keyword evidence="3" id="KW-1185">Reference proteome</keyword>
<gene>
    <name evidence="1" type="ORF">GCM10008985_03800</name>
    <name evidence="2" type="ORF">MUK72_15630</name>
</gene>
<dbReference type="Proteomes" id="UP001500962">
    <property type="component" value="Unassembled WGS sequence"/>
</dbReference>
<evidence type="ECO:0000313" key="1">
    <source>
        <dbReference type="EMBL" id="GAA0451410.1"/>
    </source>
</evidence>
<dbReference type="Proteomes" id="UP000830542">
    <property type="component" value="Plasmid unnamed1"/>
</dbReference>
<dbReference type="KEGG" id="hdo:MUK72_15630"/>
<organism evidence="1 4">
    <name type="scientific">Halococcus dombrowskii</name>
    <dbReference type="NCBI Taxonomy" id="179637"/>
    <lineage>
        <taxon>Archaea</taxon>
        <taxon>Methanobacteriati</taxon>
        <taxon>Methanobacteriota</taxon>
        <taxon>Stenosarchaea group</taxon>
        <taxon>Halobacteria</taxon>
        <taxon>Halobacteriales</taxon>
        <taxon>Halococcaceae</taxon>
        <taxon>Halococcus</taxon>
    </lineage>
</organism>